<dbReference type="InterPro" id="IPR027417">
    <property type="entry name" value="P-loop_NTPase"/>
</dbReference>
<dbReference type="GO" id="GO:0031297">
    <property type="term" value="P:replication fork processing"/>
    <property type="evidence" value="ECO:0007669"/>
    <property type="project" value="TreeGrafter"/>
</dbReference>
<evidence type="ECO:0000259" key="3">
    <source>
        <dbReference type="PROSITE" id="PS51194"/>
    </source>
</evidence>
<protein>
    <submittedName>
        <fullName evidence="4">Helicase SNF2</fullName>
    </submittedName>
</protein>
<evidence type="ECO:0000313" key="4">
    <source>
        <dbReference type="EMBL" id="POZ80245.1"/>
    </source>
</evidence>
<accession>A0A2S5DMD7</accession>
<dbReference type="RefSeq" id="WP_105750049.1">
    <property type="nucleotide sequence ID" value="NZ_PQVP01000006.1"/>
</dbReference>
<dbReference type="PANTHER" id="PTHR45766">
    <property type="entry name" value="DNA ANNEALING HELICASE AND ENDONUCLEASE ZRANB3 FAMILY MEMBER"/>
    <property type="match status" value="1"/>
</dbReference>
<dbReference type="GO" id="GO:0006281">
    <property type="term" value="P:DNA repair"/>
    <property type="evidence" value="ECO:0007669"/>
    <property type="project" value="TreeGrafter"/>
</dbReference>
<dbReference type="Proteomes" id="UP000238655">
    <property type="component" value="Unassembled WGS sequence"/>
</dbReference>
<dbReference type="PROSITE" id="PS51192">
    <property type="entry name" value="HELICASE_ATP_BIND_1"/>
    <property type="match status" value="1"/>
</dbReference>
<feature type="domain" description="Helicase ATP-binding" evidence="2">
    <location>
        <begin position="110"/>
        <end position="277"/>
    </location>
</feature>
<evidence type="ECO:0000256" key="1">
    <source>
        <dbReference type="ARBA" id="ARBA00022801"/>
    </source>
</evidence>
<dbReference type="GO" id="GO:0016787">
    <property type="term" value="F:hydrolase activity"/>
    <property type="evidence" value="ECO:0007669"/>
    <property type="project" value="UniProtKB-KW"/>
</dbReference>
<dbReference type="InterPro" id="IPR001650">
    <property type="entry name" value="Helicase_C-like"/>
</dbReference>
<dbReference type="Pfam" id="PF00271">
    <property type="entry name" value="Helicase_C"/>
    <property type="match status" value="1"/>
</dbReference>
<proteinExistence type="predicted"/>
<dbReference type="PROSITE" id="PS51194">
    <property type="entry name" value="HELICASE_CTER"/>
    <property type="match status" value="1"/>
</dbReference>
<feature type="domain" description="Helicase C-terminal" evidence="3">
    <location>
        <begin position="353"/>
        <end position="540"/>
    </location>
</feature>
<dbReference type="Pfam" id="PF00176">
    <property type="entry name" value="SNF2-rel_dom"/>
    <property type="match status" value="1"/>
</dbReference>
<dbReference type="GO" id="GO:0004386">
    <property type="term" value="F:helicase activity"/>
    <property type="evidence" value="ECO:0007669"/>
    <property type="project" value="UniProtKB-KW"/>
</dbReference>
<name>A0A2S5DMD7_9BURK</name>
<dbReference type="CDD" id="cd18793">
    <property type="entry name" value="SF2_C_SNF"/>
    <property type="match status" value="1"/>
</dbReference>
<sequence length="573" mass="63961">MSFGKIDRVDGRWRISCEPHVRTKLKRLFPEVNQHAGEFVWLSDNDENCRDLLWFIDRYPMSVDALERLQRGAANHVEEESAVAELLENRSPPSEFALREPARVYQLTAATLATIKGGLLVADDVGLGKTVTGICPMTKPDHLPALVVTLTHLPGQWASELARFAPELKIHVLKSGKPYDLLGKRDRRQASLFEAPRLPDVIISNYHKLNGWAETLAGVVRYVVFDEVQELRRDDSAKYAAAKHIAAKAQLSIGLSATPIYNYGEEFFNVIDIVRPGVLGSREEFLREWCGAGNDGRRILDPRAFGAHLRREGIMLRRTRAEVGRQLPALSKIPQSIEADRAALERIKGSAVELAKVILASQQQSRGEKFLASEEFNVLMRQATGIAKAPYVAEFVRLLVESGEQVVLYGWHREVYGIWLEQLSAWNPMLYTGTETPTQKDAAKDAFVRGECRILIISLRAGAGLDGLQHHCKTVVFGELDWSPGVHEQCIGRVYRDGQTEPVMAHYLISDDGADPIMADVLGVKRGQIEGVRDTNVELVEQLDVEAGSMKRLAESYLKRVGVDIEVVEQTAD</sequence>
<dbReference type="GO" id="GO:0005524">
    <property type="term" value="F:ATP binding"/>
    <property type="evidence" value="ECO:0007669"/>
    <property type="project" value="InterPro"/>
</dbReference>
<organism evidence="4 5">
    <name type="scientific">Burkholderia contaminans</name>
    <dbReference type="NCBI Taxonomy" id="488447"/>
    <lineage>
        <taxon>Bacteria</taxon>
        <taxon>Pseudomonadati</taxon>
        <taxon>Pseudomonadota</taxon>
        <taxon>Betaproteobacteria</taxon>
        <taxon>Burkholderiales</taxon>
        <taxon>Burkholderiaceae</taxon>
        <taxon>Burkholderia</taxon>
        <taxon>Burkholderia cepacia complex</taxon>
    </lineage>
</organism>
<dbReference type="Gene3D" id="3.40.50.10810">
    <property type="entry name" value="Tandem AAA-ATPase domain"/>
    <property type="match status" value="1"/>
</dbReference>
<dbReference type="SUPFAM" id="SSF52540">
    <property type="entry name" value="P-loop containing nucleoside triphosphate hydrolases"/>
    <property type="match status" value="2"/>
</dbReference>
<dbReference type="EMBL" id="PQVP01000006">
    <property type="protein sequence ID" value="POZ80245.1"/>
    <property type="molecule type" value="Genomic_DNA"/>
</dbReference>
<keyword evidence="4" id="KW-0347">Helicase</keyword>
<evidence type="ECO:0000313" key="5">
    <source>
        <dbReference type="Proteomes" id="UP000238655"/>
    </source>
</evidence>
<keyword evidence="4" id="KW-0067">ATP-binding</keyword>
<dbReference type="PANTHER" id="PTHR45766:SF6">
    <property type="entry name" value="SWI_SNF-RELATED MATRIX-ASSOCIATED ACTIN-DEPENDENT REGULATOR OF CHROMATIN SUBFAMILY A-LIKE PROTEIN 1"/>
    <property type="match status" value="1"/>
</dbReference>
<dbReference type="InterPro" id="IPR038718">
    <property type="entry name" value="SNF2-like_sf"/>
</dbReference>
<dbReference type="SMART" id="SM00487">
    <property type="entry name" value="DEXDc"/>
    <property type="match status" value="1"/>
</dbReference>
<dbReference type="AlphaFoldDB" id="A0A2S5DMD7"/>
<keyword evidence="1" id="KW-0378">Hydrolase</keyword>
<dbReference type="InterPro" id="IPR014001">
    <property type="entry name" value="Helicase_ATP-bd"/>
</dbReference>
<dbReference type="InterPro" id="IPR049730">
    <property type="entry name" value="SNF2/RAD54-like_C"/>
</dbReference>
<gene>
    <name evidence="4" type="ORF">C3743_40445</name>
</gene>
<keyword evidence="4" id="KW-0547">Nucleotide-binding</keyword>
<dbReference type="Gene3D" id="3.40.50.300">
    <property type="entry name" value="P-loop containing nucleotide triphosphate hydrolases"/>
    <property type="match status" value="1"/>
</dbReference>
<comment type="caution">
    <text evidence="4">The sequence shown here is derived from an EMBL/GenBank/DDBJ whole genome shotgun (WGS) entry which is preliminary data.</text>
</comment>
<dbReference type="InterPro" id="IPR000330">
    <property type="entry name" value="SNF2_N"/>
</dbReference>
<reference evidence="4 5" key="1">
    <citation type="submission" date="2018-01" db="EMBL/GenBank/DDBJ databases">
        <title>Successful Treatment of Persistent Burkholderia cepacia Bacteremia with Ceftazidime-Avibactam.</title>
        <authorList>
            <person name="Tamma P."/>
            <person name="Fan Y."/>
            <person name="Bergman Y."/>
            <person name="Sick-Samuels A."/>
            <person name="Hsu A."/>
            <person name="Timp W."/>
            <person name="Simner P."/>
        </authorList>
    </citation>
    <scope>NUCLEOTIDE SEQUENCE [LARGE SCALE GENOMIC DNA]</scope>
    <source>
        <strain evidence="4 5">170816</strain>
    </source>
</reference>
<evidence type="ECO:0000259" key="2">
    <source>
        <dbReference type="PROSITE" id="PS51192"/>
    </source>
</evidence>